<feature type="non-terminal residue" evidence="2">
    <location>
        <position position="177"/>
    </location>
</feature>
<keyword evidence="1" id="KW-0812">Transmembrane</keyword>
<reference evidence="2" key="1">
    <citation type="submission" date="2018-05" db="EMBL/GenBank/DDBJ databases">
        <authorList>
            <person name="Lanie J.A."/>
            <person name="Ng W.-L."/>
            <person name="Kazmierczak K.M."/>
            <person name="Andrzejewski T.M."/>
            <person name="Davidsen T.M."/>
            <person name="Wayne K.J."/>
            <person name="Tettelin H."/>
            <person name="Glass J.I."/>
            <person name="Rusch D."/>
            <person name="Podicherti R."/>
            <person name="Tsui H.-C.T."/>
            <person name="Winkler M.E."/>
        </authorList>
    </citation>
    <scope>NUCLEOTIDE SEQUENCE</scope>
</reference>
<dbReference type="EMBL" id="UINC01170845">
    <property type="protein sequence ID" value="SVD75090.1"/>
    <property type="molecule type" value="Genomic_DNA"/>
</dbReference>
<protein>
    <recommendedName>
        <fullName evidence="3">Glycosyltransferase RgtA/B/C/D-like domain-containing protein</fullName>
    </recommendedName>
</protein>
<keyword evidence="1" id="KW-1133">Transmembrane helix</keyword>
<evidence type="ECO:0000313" key="2">
    <source>
        <dbReference type="EMBL" id="SVD75090.1"/>
    </source>
</evidence>
<evidence type="ECO:0000256" key="1">
    <source>
        <dbReference type="SAM" id="Phobius"/>
    </source>
</evidence>
<feature type="transmembrane region" description="Helical" evidence="1">
    <location>
        <begin position="100"/>
        <end position="118"/>
    </location>
</feature>
<keyword evidence="1" id="KW-0472">Membrane</keyword>
<feature type="transmembrane region" description="Helical" evidence="1">
    <location>
        <begin position="154"/>
        <end position="174"/>
    </location>
</feature>
<proteinExistence type="predicted"/>
<dbReference type="AlphaFoldDB" id="A0A382XW46"/>
<name>A0A382XW46_9ZZZZ</name>
<feature type="transmembrane region" description="Helical" evidence="1">
    <location>
        <begin position="124"/>
        <end position="142"/>
    </location>
</feature>
<accession>A0A382XW46</accession>
<organism evidence="2">
    <name type="scientific">marine metagenome</name>
    <dbReference type="NCBI Taxonomy" id="408172"/>
    <lineage>
        <taxon>unclassified sequences</taxon>
        <taxon>metagenomes</taxon>
        <taxon>ecological metagenomes</taxon>
    </lineage>
</organism>
<gene>
    <name evidence="2" type="ORF">METZ01_LOCUS427944</name>
</gene>
<evidence type="ECO:0008006" key="3">
    <source>
        <dbReference type="Google" id="ProtNLM"/>
    </source>
</evidence>
<sequence length="177" mass="18278">MLYAGLGVVSAALRFYRLGDAPLSASEASSALSAWDLASGAGRNGDTVRLPVSPLLHALQTLTFWLAGNASASLARLWPALSGSMLVFWPIILRHRIGHGAALVAVCFFALSPGLWAVSRTGDGMALALFCGLLMDAGWRGFSSGLGQRGLTLAAFGFGAGLAAGPHFVTMLFLGSV</sequence>